<dbReference type="OrthoDB" id="5583at2157"/>
<dbReference type="InterPro" id="IPR017896">
    <property type="entry name" value="4Fe4S_Fe-S-bd"/>
</dbReference>
<dbReference type="GO" id="GO:0009055">
    <property type="term" value="F:electron transfer activity"/>
    <property type="evidence" value="ECO:0007669"/>
    <property type="project" value="UniProtKB-UniRule"/>
</dbReference>
<gene>
    <name evidence="9" type="ordered locus">Smar_0136</name>
</gene>
<sequence length="81" mass="8948">MAKFKVTIDPRDNCISDMVCVSICPDVFEMNPEDNKSQIVEKWRVEGNIAVGIVTEDLKSCVEDAANACPVQIIHVEPVAE</sequence>
<dbReference type="KEGG" id="smr:Smar_0136"/>
<dbReference type="Pfam" id="PF13370">
    <property type="entry name" value="Fer4_13"/>
    <property type="match status" value="1"/>
</dbReference>
<dbReference type="GeneID" id="4907134"/>
<evidence type="ECO:0000256" key="1">
    <source>
        <dbReference type="ARBA" id="ARBA00001966"/>
    </source>
</evidence>
<dbReference type="eggNOG" id="arCOG00349">
    <property type="taxonomic scope" value="Archaea"/>
</dbReference>
<dbReference type="Proteomes" id="UP000000254">
    <property type="component" value="Chromosome"/>
</dbReference>
<keyword evidence="6 7" id="KW-0411">Iron-sulfur</keyword>
<evidence type="ECO:0000256" key="4">
    <source>
        <dbReference type="ARBA" id="ARBA00022982"/>
    </source>
</evidence>
<evidence type="ECO:0000313" key="9">
    <source>
        <dbReference type="EMBL" id="ABN69249.1"/>
    </source>
</evidence>
<evidence type="ECO:0000256" key="5">
    <source>
        <dbReference type="ARBA" id="ARBA00023004"/>
    </source>
</evidence>
<dbReference type="InterPro" id="IPR051269">
    <property type="entry name" value="Fe-S_cluster_ET"/>
</dbReference>
<dbReference type="Gene3D" id="3.30.70.20">
    <property type="match status" value="1"/>
</dbReference>
<dbReference type="GO" id="GO:0051536">
    <property type="term" value="F:iron-sulfur cluster binding"/>
    <property type="evidence" value="ECO:0007669"/>
    <property type="project" value="UniProtKB-KW"/>
</dbReference>
<keyword evidence="5 7" id="KW-0408">Iron</keyword>
<dbReference type="GO" id="GO:0005506">
    <property type="term" value="F:iron ion binding"/>
    <property type="evidence" value="ECO:0007669"/>
    <property type="project" value="UniProtKB-UniRule"/>
</dbReference>
<comment type="cofactor">
    <cofactor evidence="1">
        <name>[4Fe-4S] cluster</name>
        <dbReference type="ChEBI" id="CHEBI:49883"/>
    </cofactor>
</comment>
<evidence type="ECO:0000256" key="6">
    <source>
        <dbReference type="ARBA" id="ARBA00023014"/>
    </source>
</evidence>
<evidence type="ECO:0000256" key="3">
    <source>
        <dbReference type="ARBA" id="ARBA00022723"/>
    </source>
</evidence>
<reference evidence="9 10" key="2">
    <citation type="journal article" date="2009" name="Stand. Genomic Sci.">
        <title>Complete genome sequence of Staphylothermus marinus Stetter and Fiala 1986 type strain F1.</title>
        <authorList>
            <person name="Anderson I.J."/>
            <person name="Sun H."/>
            <person name="Lapidus A."/>
            <person name="Copeland A."/>
            <person name="Glavina Del Rio T."/>
            <person name="Tice H."/>
            <person name="Dalin E."/>
            <person name="Lucas S."/>
            <person name="Barry K."/>
            <person name="Land M."/>
            <person name="Richardson P."/>
            <person name="Huber H."/>
            <person name="Kyrpides N.C."/>
        </authorList>
    </citation>
    <scope>NUCLEOTIDE SEQUENCE [LARGE SCALE GENOMIC DNA]</scope>
    <source>
        <strain evidence="10">ATCC 43588 / DSM 3639 / JCM 9404 / F1</strain>
    </source>
</reference>
<reference evidence="10" key="1">
    <citation type="journal article" date="2009" name="BMC Genomics">
        <title>The complete genome sequence of Staphylothermus marinus reveals differences in sulfur metabolism among heterotrophic Crenarchaeota.</title>
        <authorList>
            <person name="Anderson I.J."/>
            <person name="Dharmarajan L."/>
            <person name="Rodriguez J."/>
            <person name="Hooper S."/>
            <person name="Porat I."/>
            <person name="Ulrich L.E."/>
            <person name="Elkins J.G."/>
            <person name="Mavromatis K."/>
            <person name="Sun H."/>
            <person name="Land M."/>
            <person name="Lapidus A."/>
            <person name="Lucas S."/>
            <person name="Barry K."/>
            <person name="Huber H."/>
            <person name="Zhulin I.B."/>
            <person name="Whitman W.B."/>
            <person name="Mukhopadhyay B."/>
            <person name="Woese C."/>
            <person name="Bristow J."/>
            <person name="Kyrpides N."/>
        </authorList>
    </citation>
    <scope>NUCLEOTIDE SEQUENCE [LARGE SCALE GENOMIC DNA]</scope>
    <source>
        <strain evidence="10">ATCC 43588 / DSM 3639 / JCM 9404 / F1</strain>
    </source>
</reference>
<dbReference type="PRINTS" id="PR00352">
    <property type="entry name" value="3FE4SFRDOXIN"/>
</dbReference>
<dbReference type="PANTHER" id="PTHR36923">
    <property type="entry name" value="FERREDOXIN"/>
    <property type="match status" value="1"/>
</dbReference>
<evidence type="ECO:0000259" key="8">
    <source>
        <dbReference type="PROSITE" id="PS51379"/>
    </source>
</evidence>
<dbReference type="AlphaFoldDB" id="A3DKT9"/>
<dbReference type="RefSeq" id="WP_011838440.1">
    <property type="nucleotide sequence ID" value="NC_009033.1"/>
</dbReference>
<comment type="function">
    <text evidence="7">Ferredoxins are iron-sulfur proteins that transfer electrons in a wide variety of metabolic reactions.</text>
</comment>
<evidence type="ECO:0000256" key="7">
    <source>
        <dbReference type="RuleBase" id="RU368020"/>
    </source>
</evidence>
<dbReference type="PANTHER" id="PTHR36923:SF3">
    <property type="entry name" value="FERREDOXIN"/>
    <property type="match status" value="1"/>
</dbReference>
<accession>A3DKT9</accession>
<keyword evidence="4 7" id="KW-0249">Electron transport</keyword>
<evidence type="ECO:0000256" key="2">
    <source>
        <dbReference type="ARBA" id="ARBA00022448"/>
    </source>
</evidence>
<feature type="domain" description="4Fe-4S ferredoxin-type" evidence="8">
    <location>
        <begin position="4"/>
        <end position="33"/>
    </location>
</feature>
<keyword evidence="2 7" id="KW-0813">Transport</keyword>
<name>A3DKT9_STAMF</name>
<dbReference type="InterPro" id="IPR001080">
    <property type="entry name" value="3Fe4S_ferredoxin"/>
</dbReference>
<keyword evidence="10" id="KW-1185">Reference proteome</keyword>
<dbReference type="PROSITE" id="PS51379">
    <property type="entry name" value="4FE4S_FER_2"/>
    <property type="match status" value="1"/>
</dbReference>
<dbReference type="SUPFAM" id="SSF54862">
    <property type="entry name" value="4Fe-4S ferredoxins"/>
    <property type="match status" value="1"/>
</dbReference>
<dbReference type="HOGENOM" id="CLU_139698_9_1_2"/>
<evidence type="ECO:0000313" key="10">
    <source>
        <dbReference type="Proteomes" id="UP000000254"/>
    </source>
</evidence>
<keyword evidence="3 7" id="KW-0479">Metal-binding</keyword>
<protein>
    <recommendedName>
        <fullName evidence="7">Ferredoxin</fullName>
    </recommendedName>
</protein>
<proteinExistence type="predicted"/>
<dbReference type="EMBL" id="CP000575">
    <property type="protein sequence ID" value="ABN69249.1"/>
    <property type="molecule type" value="Genomic_DNA"/>
</dbReference>
<organism evidence="9 10">
    <name type="scientific">Staphylothermus marinus (strain ATCC 43588 / DSM 3639 / JCM 9404 / F1)</name>
    <dbReference type="NCBI Taxonomy" id="399550"/>
    <lineage>
        <taxon>Archaea</taxon>
        <taxon>Thermoproteota</taxon>
        <taxon>Thermoprotei</taxon>
        <taxon>Desulfurococcales</taxon>
        <taxon>Desulfurococcaceae</taxon>
        <taxon>Staphylothermus</taxon>
    </lineage>
</organism>